<feature type="transmembrane region" description="Helical" evidence="1">
    <location>
        <begin position="71"/>
        <end position="89"/>
    </location>
</feature>
<keyword evidence="1" id="KW-0812">Transmembrane</keyword>
<dbReference type="RefSeq" id="WP_090384882.1">
    <property type="nucleotide sequence ID" value="NZ_CP156749.1"/>
</dbReference>
<dbReference type="PANTHER" id="PTHR34703:SF1">
    <property type="entry name" value="ANTIPORTER SUBUNIT MNHG2-RELATED"/>
    <property type="match status" value="1"/>
</dbReference>
<dbReference type="NCBIfam" id="NF009316">
    <property type="entry name" value="PRK12674.1-5"/>
    <property type="match status" value="1"/>
</dbReference>
<name>A0A1H5E8L4_PSEAG</name>
<accession>A0A1H5E8L4</accession>
<evidence type="ECO:0000313" key="3">
    <source>
        <dbReference type="Proteomes" id="UP000242849"/>
    </source>
</evidence>
<dbReference type="AlphaFoldDB" id="A0A1H5E8L4"/>
<dbReference type="STRING" id="53406.SAMN05421553_3527"/>
<proteinExistence type="predicted"/>
<evidence type="ECO:0000256" key="1">
    <source>
        <dbReference type="SAM" id="Phobius"/>
    </source>
</evidence>
<keyword evidence="3" id="KW-1185">Reference proteome</keyword>
<protein>
    <submittedName>
        <fullName evidence="2">Multisubunit potassium/proton antiporter, PhaG subunit</fullName>
    </submittedName>
</protein>
<organism evidence="2 3">
    <name type="scientific">Pseudomonas anguilliseptica</name>
    <dbReference type="NCBI Taxonomy" id="53406"/>
    <lineage>
        <taxon>Bacteria</taxon>
        <taxon>Pseudomonadati</taxon>
        <taxon>Pseudomonadota</taxon>
        <taxon>Gammaproteobacteria</taxon>
        <taxon>Pseudomonadales</taxon>
        <taxon>Pseudomonadaceae</taxon>
        <taxon>Pseudomonas</taxon>
    </lineage>
</organism>
<dbReference type="NCBIfam" id="TIGR01300">
    <property type="entry name" value="CPA3_mnhG_phaG"/>
    <property type="match status" value="1"/>
</dbReference>
<sequence>MDTWIEALVALFLLIGSLFALIGAIGLYRLPDFFMRLHGPTKASTLGVGGMVIASLIYFSFRGEGVSLHELLIALFLFITAPVSAHMLAKAALQQKLRINEQTRGKPWEQ</sequence>
<evidence type="ECO:0000313" key="2">
    <source>
        <dbReference type="EMBL" id="SED87380.1"/>
    </source>
</evidence>
<keyword evidence="1" id="KW-1133">Transmembrane helix</keyword>
<dbReference type="PANTHER" id="PTHR34703">
    <property type="entry name" value="ANTIPORTER SUBUNIT MNHG2-RELATED"/>
    <property type="match status" value="1"/>
</dbReference>
<reference evidence="3" key="1">
    <citation type="submission" date="2016-10" db="EMBL/GenBank/DDBJ databases">
        <authorList>
            <person name="Varghese N."/>
            <person name="Submissions S."/>
        </authorList>
    </citation>
    <scope>NUCLEOTIDE SEQUENCE [LARGE SCALE GENOMIC DNA]</scope>
    <source>
        <strain evidence="3">DSM 12111</strain>
    </source>
</reference>
<dbReference type="Proteomes" id="UP000242849">
    <property type="component" value="Unassembled WGS sequence"/>
</dbReference>
<keyword evidence="1" id="KW-0472">Membrane</keyword>
<dbReference type="Pfam" id="PF03334">
    <property type="entry name" value="PhaG_MnhG_YufB"/>
    <property type="match status" value="1"/>
</dbReference>
<dbReference type="OrthoDB" id="9813804at2"/>
<dbReference type="EMBL" id="FNSC01000001">
    <property type="protein sequence ID" value="SED87380.1"/>
    <property type="molecule type" value="Genomic_DNA"/>
</dbReference>
<dbReference type="GO" id="GO:0015385">
    <property type="term" value="F:sodium:proton antiporter activity"/>
    <property type="evidence" value="ECO:0007669"/>
    <property type="project" value="TreeGrafter"/>
</dbReference>
<dbReference type="InterPro" id="IPR005133">
    <property type="entry name" value="PhaG_MnhG_YufB"/>
</dbReference>
<gene>
    <name evidence="2" type="ORF">SAMN05421553_3527</name>
</gene>
<feature type="transmembrane region" description="Helical" evidence="1">
    <location>
        <begin position="6"/>
        <end position="28"/>
    </location>
</feature>
<feature type="transmembrane region" description="Helical" evidence="1">
    <location>
        <begin position="40"/>
        <end position="59"/>
    </location>
</feature>